<evidence type="ECO:0000256" key="4">
    <source>
        <dbReference type="ARBA" id="ARBA00023004"/>
    </source>
</evidence>
<protein>
    <submittedName>
        <fullName evidence="5">2-oxoglutarate/Fe(II)-dependent dioxygenase SptN</fullName>
    </submittedName>
</protein>
<keyword evidence="5" id="KW-0560">Oxidoreductase</keyword>
<dbReference type="AlphaFoldDB" id="A0A6J4CUR6"/>
<dbReference type="SMR" id="A0A6J4CUR6"/>
<comment type="similarity">
    <text evidence="2">Belongs to the PhyH family.</text>
</comment>
<keyword evidence="4" id="KW-0408">Iron</keyword>
<sequence length="290" mass="32480">MTVAADATPPPLRVVDQETPREKITKVLKEDGVVRINGLLTPTVIDSLEAEIDHYVRHWETGLSQDHDSYHQIVGAKTKQPSNLCVVSRTYRQHFLGHPLINAICEDFLSAEFGDYWLNGGAVLHLEPGEKAQTLHQDQYVHRVAEWRRPSDPQILITFIVALSEFTEENGATRVIPKSHLWSHSPPPASRTRPALLKPGDALVIFGSTWHGAGANYSSSYRRGLACGFQPCQLTPLETHQHLPKTIVQEMTPLAQKMIGWRTMCNDKQIKMWRAGDAKLEDVMGLKSAV</sequence>
<reference evidence="5" key="1">
    <citation type="journal article" date="2020" name="Org. Lett.">
        <title>Structural Diversification of Andiconin-Derived Natural Products by alpha-Ketoglutarate-Dependent Dioxygenases.</title>
        <authorList>
            <person name="Bai T."/>
            <person name="Matsuda Y."/>
            <person name="Tao H."/>
            <person name="Mori T."/>
            <person name="Zhang Y."/>
            <person name="Abe I."/>
        </authorList>
    </citation>
    <scope>NUCLEOTIDE SEQUENCE</scope>
    <source>
        <strain evidence="5">TJ23</strain>
    </source>
</reference>
<keyword evidence="3" id="KW-0479">Metal-binding</keyword>
<name>A0A6J4CUR6_9EURO</name>
<evidence type="ECO:0000313" key="5">
    <source>
        <dbReference type="EMBL" id="BCD52386.1"/>
    </source>
</evidence>
<comment type="cofactor">
    <cofactor evidence="1">
        <name>Fe cation</name>
        <dbReference type="ChEBI" id="CHEBI:24875"/>
    </cofactor>
</comment>
<dbReference type="PANTHER" id="PTHR20883:SF15">
    <property type="entry name" value="PHYTANOYL-COA DIOXYGENASE DOMAIN-CONTAINING PROTEIN 1"/>
    <property type="match status" value="1"/>
</dbReference>
<dbReference type="SUPFAM" id="SSF51197">
    <property type="entry name" value="Clavaminate synthase-like"/>
    <property type="match status" value="1"/>
</dbReference>
<dbReference type="PANTHER" id="PTHR20883">
    <property type="entry name" value="PHYTANOYL-COA DIOXYGENASE DOMAIN CONTAINING 1"/>
    <property type="match status" value="1"/>
</dbReference>
<gene>
    <name evidence="5" type="primary">sptN</name>
</gene>
<dbReference type="Gene3D" id="2.60.120.620">
    <property type="entry name" value="q2cbj1_9rhob like domain"/>
    <property type="match status" value="1"/>
</dbReference>
<dbReference type="GO" id="GO:0046872">
    <property type="term" value="F:metal ion binding"/>
    <property type="evidence" value="ECO:0007669"/>
    <property type="project" value="UniProtKB-KW"/>
</dbReference>
<dbReference type="EMBL" id="LC537469">
    <property type="protein sequence ID" value="BCD52386.1"/>
    <property type="molecule type" value="Genomic_DNA"/>
</dbReference>
<accession>A0A6J4CUR6</accession>
<dbReference type="GO" id="GO:0051213">
    <property type="term" value="F:dioxygenase activity"/>
    <property type="evidence" value="ECO:0007669"/>
    <property type="project" value="UniProtKB-KW"/>
</dbReference>
<dbReference type="InterPro" id="IPR008775">
    <property type="entry name" value="Phytyl_CoA_dOase-like"/>
</dbReference>
<proteinExistence type="inferred from homology"/>
<dbReference type="Pfam" id="PF05721">
    <property type="entry name" value="PhyH"/>
    <property type="match status" value="1"/>
</dbReference>
<evidence type="ECO:0000256" key="2">
    <source>
        <dbReference type="ARBA" id="ARBA00005830"/>
    </source>
</evidence>
<keyword evidence="5" id="KW-0223">Dioxygenase</keyword>
<organism evidence="5">
    <name type="scientific">Aspergillus sp</name>
    <dbReference type="NCBI Taxonomy" id="5065"/>
    <lineage>
        <taxon>Eukaryota</taxon>
        <taxon>Fungi</taxon>
        <taxon>Dikarya</taxon>
        <taxon>Ascomycota</taxon>
        <taxon>Pezizomycotina</taxon>
        <taxon>Eurotiomycetes</taxon>
        <taxon>Eurotiomycetidae</taxon>
        <taxon>Eurotiales</taxon>
        <taxon>Aspergillaceae</taxon>
        <taxon>Aspergillus</taxon>
    </lineage>
</organism>
<evidence type="ECO:0000256" key="1">
    <source>
        <dbReference type="ARBA" id="ARBA00001962"/>
    </source>
</evidence>
<evidence type="ECO:0000256" key="3">
    <source>
        <dbReference type="ARBA" id="ARBA00022723"/>
    </source>
</evidence>